<evidence type="ECO:0000256" key="1">
    <source>
        <dbReference type="ARBA" id="ARBA00022630"/>
    </source>
</evidence>
<evidence type="ECO:0000256" key="2">
    <source>
        <dbReference type="ARBA" id="ARBA00022643"/>
    </source>
</evidence>
<dbReference type="SUPFAM" id="SSF51412">
    <property type="entry name" value="Inosine monophosphate dehydrogenase (IMPDH)"/>
    <property type="match status" value="1"/>
</dbReference>
<dbReference type="CDD" id="cd04730">
    <property type="entry name" value="NPD_like"/>
    <property type="match status" value="1"/>
</dbReference>
<accession>A0A0S4QLT9</accession>
<dbReference type="PANTHER" id="PTHR32332:SF38">
    <property type="entry name" value="MONOOXYGENASE RV1533-RELATED"/>
    <property type="match status" value="1"/>
</dbReference>
<sequence>MARTPVCDLLGIEFPIFAFSHCRDVVAAVSRAGGFGVLGALAFNPEELEVELAWIDEHVDGRPYGVDIVMPNSYVGKGGGAEITREKMVELVPDEHRRFAESVLAEHDVPPLPADAAAGGDLKAAGLGIEQEGPGQVEVALKHPVKLLVNALGPPPEEVIDRAHAQGVLVAALVGAKRHAVKQVEMGVDIIVAQGTEAGGHCGEVSTMVLVPEVVDAVGPGVPVLAAGGIGGGRQIAAALALGAQGAWTGSVWLTVTEADTAEPIVENLLAATSRDTVRSRAMTGKPARLLRSAWTDAWEREDAPKTLPMPLQGIVWGEASRRWTRAGTKALSGFPVGQIVGSLDRRRPTAEVMREMVEEWIETTQRLGAVLED</sequence>
<dbReference type="GO" id="GO:0051213">
    <property type="term" value="F:dioxygenase activity"/>
    <property type="evidence" value="ECO:0007669"/>
    <property type="project" value="UniProtKB-KW"/>
</dbReference>
<proteinExistence type="predicted"/>
<keyword evidence="1" id="KW-0285">Flavoprotein</keyword>
<name>A0A0S4QLT9_9ACTN</name>
<evidence type="ECO:0000313" key="5">
    <source>
        <dbReference type="Proteomes" id="UP000198802"/>
    </source>
</evidence>
<reference evidence="5" key="1">
    <citation type="submission" date="2015-11" db="EMBL/GenBank/DDBJ databases">
        <authorList>
            <person name="Varghese N."/>
        </authorList>
    </citation>
    <scope>NUCLEOTIDE SEQUENCE [LARGE SCALE GENOMIC DNA]</scope>
    <source>
        <strain evidence="5">DSM 45899</strain>
    </source>
</reference>
<dbReference type="AlphaFoldDB" id="A0A0S4QLT9"/>
<dbReference type="InterPro" id="IPR004136">
    <property type="entry name" value="NMO"/>
</dbReference>
<dbReference type="Pfam" id="PF03060">
    <property type="entry name" value="NMO"/>
    <property type="match status" value="1"/>
</dbReference>
<keyword evidence="5" id="KW-1185">Reference proteome</keyword>
<organism evidence="4 5">
    <name type="scientific">Parafrankia irregularis</name>
    <dbReference type="NCBI Taxonomy" id="795642"/>
    <lineage>
        <taxon>Bacteria</taxon>
        <taxon>Bacillati</taxon>
        <taxon>Actinomycetota</taxon>
        <taxon>Actinomycetes</taxon>
        <taxon>Frankiales</taxon>
        <taxon>Frankiaceae</taxon>
        <taxon>Parafrankia</taxon>
    </lineage>
</organism>
<dbReference type="InterPro" id="IPR013785">
    <property type="entry name" value="Aldolase_TIM"/>
</dbReference>
<dbReference type="Proteomes" id="UP000198802">
    <property type="component" value="Unassembled WGS sequence"/>
</dbReference>
<evidence type="ECO:0000313" key="4">
    <source>
        <dbReference type="EMBL" id="CUU56015.1"/>
    </source>
</evidence>
<dbReference type="PANTHER" id="PTHR32332">
    <property type="entry name" value="2-NITROPROPANE DIOXYGENASE"/>
    <property type="match status" value="1"/>
</dbReference>
<keyword evidence="4" id="KW-0223">Dioxygenase</keyword>
<keyword evidence="2" id="KW-0288">FMN</keyword>
<dbReference type="RefSeq" id="WP_091275411.1">
    <property type="nucleotide sequence ID" value="NZ_FAOZ01000006.1"/>
</dbReference>
<evidence type="ECO:0000256" key="3">
    <source>
        <dbReference type="ARBA" id="ARBA00023002"/>
    </source>
</evidence>
<protein>
    <submittedName>
        <fullName evidence="4">NAD(P)H-dependent flavin oxidoreductase YrpB, nitropropane dioxygenase family</fullName>
    </submittedName>
</protein>
<gene>
    <name evidence="4" type="ORF">Ga0074812_106270</name>
</gene>
<dbReference type="EMBL" id="FAOZ01000006">
    <property type="protein sequence ID" value="CUU56015.1"/>
    <property type="molecule type" value="Genomic_DNA"/>
</dbReference>
<dbReference type="Gene3D" id="3.20.20.70">
    <property type="entry name" value="Aldolase class I"/>
    <property type="match status" value="1"/>
</dbReference>
<keyword evidence="3" id="KW-0560">Oxidoreductase</keyword>
<dbReference type="GO" id="GO:0018580">
    <property type="term" value="F:nitronate monooxygenase activity"/>
    <property type="evidence" value="ECO:0007669"/>
    <property type="project" value="InterPro"/>
</dbReference>